<keyword evidence="7 8" id="KW-0694">RNA-binding</keyword>
<evidence type="ECO:0000256" key="5">
    <source>
        <dbReference type="ARBA" id="ARBA00022833"/>
    </source>
</evidence>
<comment type="subcellular location">
    <subcellularLocation>
        <location evidence="1">Cytoplasm</location>
    </subcellularLocation>
</comment>
<reference evidence="11" key="1">
    <citation type="submission" date="2017-02" db="UniProtKB">
        <authorList>
            <consortium name="WormBaseParasite"/>
        </authorList>
    </citation>
    <scope>IDENTIFICATION</scope>
</reference>
<sequence length="196" mass="22482">MCFTKASSKNESKLPIKKNLHDPVAIKHYNEHNSPSSCETCFNIEKYTAELEVANYRSNSINHDPFLGDDTNMGTNLYDLPIEDLLNYAGRMPWDNDLTKNPIIELIINEYIKHLRKHTTFCTFCFNRARKECEKEGKLFIPSTQYGQWIGHKIKNARGIVTCPYLRTMSCANCGATGDNAHTKKHCPHPELIMKN</sequence>
<keyword evidence="4 8" id="KW-0863">Zinc-finger</keyword>
<keyword evidence="10" id="KW-1185">Reference proteome</keyword>
<dbReference type="Gene3D" id="4.10.60.30">
    <property type="entry name" value="Nanos, RNA-binding domain"/>
    <property type="match status" value="1"/>
</dbReference>
<evidence type="ECO:0000256" key="4">
    <source>
        <dbReference type="ARBA" id="ARBA00022771"/>
    </source>
</evidence>
<evidence type="ECO:0000256" key="7">
    <source>
        <dbReference type="ARBA" id="ARBA00022884"/>
    </source>
</evidence>
<accession>A0A0N4ZWD9</accession>
<dbReference type="WBParaSite" id="PTRK_0001297000.1">
    <property type="protein sequence ID" value="PTRK_0001297000.1"/>
    <property type="gene ID" value="PTRK_0001297000"/>
</dbReference>
<dbReference type="InterPro" id="IPR024161">
    <property type="entry name" value="Znf_nanos-typ"/>
</dbReference>
<dbReference type="GO" id="GO:0006417">
    <property type="term" value="P:regulation of translation"/>
    <property type="evidence" value="ECO:0007669"/>
    <property type="project" value="UniProtKB-UniRule"/>
</dbReference>
<dbReference type="Proteomes" id="UP000038045">
    <property type="component" value="Unplaced"/>
</dbReference>
<keyword evidence="2" id="KW-0963">Cytoplasm</keyword>
<dbReference type="Pfam" id="PF05741">
    <property type="entry name" value="zf-nanos"/>
    <property type="match status" value="1"/>
</dbReference>
<keyword evidence="6 8" id="KW-0810">Translation regulation</keyword>
<evidence type="ECO:0000256" key="6">
    <source>
        <dbReference type="ARBA" id="ARBA00022845"/>
    </source>
</evidence>
<organism evidence="10 11">
    <name type="scientific">Parastrongyloides trichosuri</name>
    <name type="common">Possum-specific nematode worm</name>
    <dbReference type="NCBI Taxonomy" id="131310"/>
    <lineage>
        <taxon>Eukaryota</taxon>
        <taxon>Metazoa</taxon>
        <taxon>Ecdysozoa</taxon>
        <taxon>Nematoda</taxon>
        <taxon>Chromadorea</taxon>
        <taxon>Rhabditida</taxon>
        <taxon>Tylenchina</taxon>
        <taxon>Panagrolaimomorpha</taxon>
        <taxon>Strongyloidoidea</taxon>
        <taxon>Strongyloididae</taxon>
        <taxon>Parastrongyloides</taxon>
    </lineage>
</organism>
<protein>
    <submittedName>
        <fullName evidence="11">Nanos-type domain-containing protein</fullName>
    </submittedName>
</protein>
<dbReference type="PANTHER" id="PTHR12887">
    <property type="entry name" value="NANOS PROTEIN"/>
    <property type="match status" value="1"/>
</dbReference>
<evidence type="ECO:0000313" key="10">
    <source>
        <dbReference type="Proteomes" id="UP000038045"/>
    </source>
</evidence>
<evidence type="ECO:0000256" key="1">
    <source>
        <dbReference type="ARBA" id="ARBA00004496"/>
    </source>
</evidence>
<dbReference type="AlphaFoldDB" id="A0A0N4ZWD9"/>
<dbReference type="STRING" id="131310.A0A0N4ZWD9"/>
<evidence type="ECO:0000313" key="11">
    <source>
        <dbReference type="WBParaSite" id="PTRK_0001297000.1"/>
    </source>
</evidence>
<evidence type="ECO:0000256" key="2">
    <source>
        <dbReference type="ARBA" id="ARBA00022490"/>
    </source>
</evidence>
<dbReference type="GO" id="GO:0003723">
    <property type="term" value="F:RNA binding"/>
    <property type="evidence" value="ECO:0007669"/>
    <property type="project" value="UniProtKB-UniRule"/>
</dbReference>
<dbReference type="GO" id="GO:0005737">
    <property type="term" value="C:cytoplasm"/>
    <property type="evidence" value="ECO:0007669"/>
    <property type="project" value="UniProtKB-SubCell"/>
</dbReference>
<feature type="domain" description="Nanos-type" evidence="9">
    <location>
        <begin position="121"/>
        <end position="189"/>
    </location>
</feature>
<dbReference type="GO" id="GO:0008270">
    <property type="term" value="F:zinc ion binding"/>
    <property type="evidence" value="ECO:0007669"/>
    <property type="project" value="UniProtKB-KW"/>
</dbReference>
<keyword evidence="5" id="KW-0862">Zinc</keyword>
<dbReference type="PROSITE" id="PS51522">
    <property type="entry name" value="ZF_NANOS"/>
    <property type="match status" value="1"/>
</dbReference>
<name>A0A0N4ZWD9_PARTI</name>
<comment type="similarity">
    <text evidence="8">Belongs to the nanos family.</text>
</comment>
<evidence type="ECO:0000256" key="3">
    <source>
        <dbReference type="ARBA" id="ARBA00022723"/>
    </source>
</evidence>
<dbReference type="InterPro" id="IPR038129">
    <property type="entry name" value="Nanos_sf"/>
</dbReference>
<evidence type="ECO:0000256" key="8">
    <source>
        <dbReference type="PROSITE-ProRule" id="PRU00855"/>
    </source>
</evidence>
<proteinExistence type="inferred from homology"/>
<evidence type="ECO:0000259" key="9">
    <source>
        <dbReference type="PROSITE" id="PS51522"/>
    </source>
</evidence>
<dbReference type="InterPro" id="IPR008705">
    <property type="entry name" value="Nanos/Xcar2"/>
</dbReference>
<keyword evidence="3" id="KW-0479">Metal-binding</keyword>